<comment type="caution">
    <text evidence="13">The sequence shown here is derived from an EMBL/GenBank/DDBJ whole genome shotgun (WGS) entry which is preliminary data.</text>
</comment>
<sequence length="234" mass="25084">MDPPITGPITARRWLLLTLRDSLSCYFVMGSTNCTDDPRKVLRDALSSGVTMFQFREKGENCLTGTEAVNLAADLHAICKEHKVPYIVNDNIDLALEIEADGVHIGQEDGDAEEIRKRMGSSKILGISAHSLTEANAAIKAGADYLGVGPMYPTMTKNDTRPVSGPILIEELKTYGIQLPIVGIGGINANNAAEVLHAGADGVAVISCLSSSRDPKSSVRNLITVIQEARKIIL</sequence>
<comment type="pathway">
    <text evidence="1 9 11">Cofactor biosynthesis; thiamine diphosphate biosynthesis; thiamine phosphate from 4-amino-2-methyl-5-diphosphomethylpyrimidine and 4-methyl-5-(2-phosphoethyl)-thiazole: step 1/1.</text>
</comment>
<comment type="similarity">
    <text evidence="9 10">Belongs to the thiamine-phosphate synthase family.</text>
</comment>
<evidence type="ECO:0000256" key="9">
    <source>
        <dbReference type="HAMAP-Rule" id="MF_00097"/>
    </source>
</evidence>
<keyword evidence="4 9" id="KW-0460">Magnesium</keyword>
<feature type="binding site" evidence="9">
    <location>
        <begin position="206"/>
        <end position="207"/>
    </location>
    <ligand>
        <name>2-[(2R,5Z)-2-carboxy-4-methylthiazol-5(2H)-ylidene]ethyl phosphate</name>
        <dbReference type="ChEBI" id="CHEBI:62899"/>
    </ligand>
</feature>
<evidence type="ECO:0000256" key="6">
    <source>
        <dbReference type="ARBA" id="ARBA00047334"/>
    </source>
</evidence>
<dbReference type="FunFam" id="3.20.20.70:FF:000096">
    <property type="entry name" value="Thiamine-phosphate synthase"/>
    <property type="match status" value="1"/>
</dbReference>
<feature type="binding site" evidence="9">
    <location>
        <position position="109"/>
    </location>
    <ligand>
        <name>Mg(2+)</name>
        <dbReference type="ChEBI" id="CHEBI:18420"/>
    </ligand>
</feature>
<feature type="binding site" evidence="9">
    <location>
        <begin position="154"/>
        <end position="156"/>
    </location>
    <ligand>
        <name>2-[(2R,5Z)-2-carboxy-4-methylthiazol-5(2H)-ylidene]ethyl phosphate</name>
        <dbReference type="ChEBI" id="CHEBI:62899"/>
    </ligand>
</feature>
<feature type="binding site" evidence="9">
    <location>
        <position position="90"/>
    </location>
    <ligand>
        <name>Mg(2+)</name>
        <dbReference type="ChEBI" id="CHEBI:18420"/>
    </ligand>
</feature>
<dbReference type="GO" id="GO:0005737">
    <property type="term" value="C:cytoplasm"/>
    <property type="evidence" value="ECO:0007669"/>
    <property type="project" value="TreeGrafter"/>
</dbReference>
<dbReference type="GO" id="GO:0009228">
    <property type="term" value="P:thiamine biosynthetic process"/>
    <property type="evidence" value="ECO:0007669"/>
    <property type="project" value="UniProtKB-KW"/>
</dbReference>
<evidence type="ECO:0000313" key="14">
    <source>
        <dbReference type="Proteomes" id="UP000323317"/>
    </source>
</evidence>
<feature type="binding site" evidence="9">
    <location>
        <begin position="54"/>
        <end position="58"/>
    </location>
    <ligand>
        <name>4-amino-2-methyl-5-(diphosphooxymethyl)pyrimidine</name>
        <dbReference type="ChEBI" id="CHEBI:57841"/>
    </ligand>
</feature>
<evidence type="ECO:0000256" key="8">
    <source>
        <dbReference type="ARBA" id="ARBA00047883"/>
    </source>
</evidence>
<gene>
    <name evidence="9" type="primary">thiE</name>
    <name evidence="13" type="ORF">FZC79_12020</name>
</gene>
<comment type="catalytic activity">
    <reaction evidence="7 9 10">
        <text>2-(2-carboxy-4-methylthiazol-5-yl)ethyl phosphate + 4-amino-2-methyl-5-(diphosphooxymethyl)pyrimidine + 2 H(+) = thiamine phosphate + CO2 + diphosphate</text>
        <dbReference type="Rhea" id="RHEA:47848"/>
        <dbReference type="ChEBI" id="CHEBI:15378"/>
        <dbReference type="ChEBI" id="CHEBI:16526"/>
        <dbReference type="ChEBI" id="CHEBI:33019"/>
        <dbReference type="ChEBI" id="CHEBI:37575"/>
        <dbReference type="ChEBI" id="CHEBI:57841"/>
        <dbReference type="ChEBI" id="CHEBI:62890"/>
        <dbReference type="EC" id="2.5.1.3"/>
    </reaction>
</comment>
<name>A0A5D4KCT1_9BACI</name>
<dbReference type="Gene3D" id="3.20.20.70">
    <property type="entry name" value="Aldolase class I"/>
    <property type="match status" value="1"/>
</dbReference>
<dbReference type="NCBIfam" id="TIGR00693">
    <property type="entry name" value="thiE"/>
    <property type="match status" value="1"/>
</dbReference>
<dbReference type="UniPathway" id="UPA00060">
    <property type="reaction ID" value="UER00141"/>
</dbReference>
<evidence type="ECO:0000256" key="1">
    <source>
        <dbReference type="ARBA" id="ARBA00005165"/>
    </source>
</evidence>
<organism evidence="13 14">
    <name type="scientific">Rossellomorea vietnamensis</name>
    <dbReference type="NCBI Taxonomy" id="218284"/>
    <lineage>
        <taxon>Bacteria</taxon>
        <taxon>Bacillati</taxon>
        <taxon>Bacillota</taxon>
        <taxon>Bacilli</taxon>
        <taxon>Bacillales</taxon>
        <taxon>Bacillaceae</taxon>
        <taxon>Rossellomorea</taxon>
    </lineage>
</organism>
<evidence type="ECO:0000256" key="11">
    <source>
        <dbReference type="RuleBase" id="RU004253"/>
    </source>
</evidence>
<dbReference type="GO" id="GO:0004789">
    <property type="term" value="F:thiamine-phosphate diphosphorylase activity"/>
    <property type="evidence" value="ECO:0007669"/>
    <property type="project" value="UniProtKB-UniRule"/>
</dbReference>
<protein>
    <recommendedName>
        <fullName evidence="9">Thiamine-phosphate synthase</fullName>
        <shortName evidence="9">TP synthase</shortName>
        <shortName evidence="9">TPS</shortName>
        <ecNumber evidence="9">2.5.1.3</ecNumber>
    </recommendedName>
    <alternativeName>
        <fullName evidence="9">Thiamine-phosphate pyrophosphorylase</fullName>
        <shortName evidence="9">TMP pyrophosphorylase</shortName>
        <shortName evidence="9">TMP-PPase</shortName>
    </alternativeName>
</protein>
<accession>A0A5D4KCT1</accession>
<comment type="catalytic activity">
    <reaction evidence="6 9 10">
        <text>4-methyl-5-(2-phosphooxyethyl)-thiazole + 4-amino-2-methyl-5-(diphosphooxymethyl)pyrimidine + H(+) = thiamine phosphate + diphosphate</text>
        <dbReference type="Rhea" id="RHEA:22328"/>
        <dbReference type="ChEBI" id="CHEBI:15378"/>
        <dbReference type="ChEBI" id="CHEBI:33019"/>
        <dbReference type="ChEBI" id="CHEBI:37575"/>
        <dbReference type="ChEBI" id="CHEBI:57841"/>
        <dbReference type="ChEBI" id="CHEBI:58296"/>
        <dbReference type="EC" id="2.5.1.3"/>
    </reaction>
</comment>
<evidence type="ECO:0000256" key="7">
    <source>
        <dbReference type="ARBA" id="ARBA00047851"/>
    </source>
</evidence>
<keyword evidence="3 9" id="KW-0479">Metal-binding</keyword>
<reference evidence="13 14" key="1">
    <citation type="submission" date="2019-08" db="EMBL/GenBank/DDBJ databases">
        <title>Bacillus genomes from the desert of Cuatro Cienegas, Coahuila.</title>
        <authorList>
            <person name="Olmedo-Alvarez G."/>
        </authorList>
    </citation>
    <scope>NUCLEOTIDE SEQUENCE [LARGE SCALE GENOMIC DNA]</scope>
    <source>
        <strain evidence="13 14">CH40_1T</strain>
    </source>
</reference>
<evidence type="ECO:0000256" key="4">
    <source>
        <dbReference type="ARBA" id="ARBA00022842"/>
    </source>
</evidence>
<dbReference type="Proteomes" id="UP000323317">
    <property type="component" value="Unassembled WGS sequence"/>
</dbReference>
<feature type="binding site" evidence="9">
    <location>
        <position position="157"/>
    </location>
    <ligand>
        <name>4-amino-2-methyl-5-(diphosphooxymethyl)pyrimidine</name>
        <dbReference type="ChEBI" id="CHEBI:57841"/>
    </ligand>
</feature>
<comment type="catalytic activity">
    <reaction evidence="8 9 10">
        <text>2-[(2R,5Z)-2-carboxy-4-methylthiazol-5(2H)-ylidene]ethyl phosphate + 4-amino-2-methyl-5-(diphosphooxymethyl)pyrimidine + 2 H(+) = thiamine phosphate + CO2 + diphosphate</text>
        <dbReference type="Rhea" id="RHEA:47844"/>
        <dbReference type="ChEBI" id="CHEBI:15378"/>
        <dbReference type="ChEBI" id="CHEBI:16526"/>
        <dbReference type="ChEBI" id="CHEBI:33019"/>
        <dbReference type="ChEBI" id="CHEBI:37575"/>
        <dbReference type="ChEBI" id="CHEBI:57841"/>
        <dbReference type="ChEBI" id="CHEBI:62899"/>
        <dbReference type="EC" id="2.5.1.3"/>
    </reaction>
</comment>
<evidence type="ECO:0000256" key="3">
    <source>
        <dbReference type="ARBA" id="ARBA00022723"/>
    </source>
</evidence>
<dbReference type="InterPro" id="IPR013785">
    <property type="entry name" value="Aldolase_TIM"/>
</dbReference>
<comment type="function">
    <text evidence="9">Condenses 4-methyl-5-(beta-hydroxyethyl)thiazole monophosphate (THZ-P) and 2-methyl-4-amino-5-hydroxymethyl pyrimidine pyrophosphate (HMP-PP) to form thiamine monophosphate (TMP).</text>
</comment>
<dbReference type="CDD" id="cd00564">
    <property type="entry name" value="TMP_TenI"/>
    <property type="match status" value="1"/>
</dbReference>
<feature type="binding site" evidence="9">
    <location>
        <position position="89"/>
    </location>
    <ligand>
        <name>4-amino-2-methyl-5-(diphosphooxymethyl)pyrimidine</name>
        <dbReference type="ChEBI" id="CHEBI:57841"/>
    </ligand>
</feature>
<dbReference type="AlphaFoldDB" id="A0A5D4KCT1"/>
<dbReference type="EMBL" id="VTEH01000008">
    <property type="protein sequence ID" value="TYR75134.1"/>
    <property type="molecule type" value="Genomic_DNA"/>
</dbReference>
<dbReference type="GO" id="GO:0000287">
    <property type="term" value="F:magnesium ion binding"/>
    <property type="evidence" value="ECO:0007669"/>
    <property type="project" value="UniProtKB-UniRule"/>
</dbReference>
<evidence type="ECO:0000256" key="5">
    <source>
        <dbReference type="ARBA" id="ARBA00022977"/>
    </source>
</evidence>
<dbReference type="SUPFAM" id="SSF51391">
    <property type="entry name" value="Thiamin phosphate synthase"/>
    <property type="match status" value="1"/>
</dbReference>
<dbReference type="InterPro" id="IPR036206">
    <property type="entry name" value="ThiamineP_synth_sf"/>
</dbReference>
<dbReference type="InterPro" id="IPR034291">
    <property type="entry name" value="TMP_synthase"/>
</dbReference>
<dbReference type="HAMAP" id="MF_00097">
    <property type="entry name" value="TMP_synthase"/>
    <property type="match status" value="1"/>
</dbReference>
<proteinExistence type="inferred from homology"/>
<evidence type="ECO:0000259" key="12">
    <source>
        <dbReference type="Pfam" id="PF02581"/>
    </source>
</evidence>
<evidence type="ECO:0000256" key="2">
    <source>
        <dbReference type="ARBA" id="ARBA00022679"/>
    </source>
</evidence>
<dbReference type="Pfam" id="PF02581">
    <property type="entry name" value="TMP-TENI"/>
    <property type="match status" value="1"/>
</dbReference>
<keyword evidence="5 9" id="KW-0784">Thiamine biosynthesis</keyword>
<dbReference type="PANTHER" id="PTHR20857:SF15">
    <property type="entry name" value="THIAMINE-PHOSPHATE SYNTHASE"/>
    <property type="match status" value="1"/>
</dbReference>
<feature type="binding site" evidence="9">
    <location>
        <position position="186"/>
    </location>
    <ligand>
        <name>2-[(2R,5Z)-2-carboxy-4-methylthiazol-5(2H)-ylidene]ethyl phosphate</name>
        <dbReference type="ChEBI" id="CHEBI:62899"/>
    </ligand>
</feature>
<dbReference type="InterPro" id="IPR022998">
    <property type="entry name" value="ThiamineP_synth_TenI"/>
</dbReference>
<keyword evidence="2 9" id="KW-0808">Transferase</keyword>
<feature type="domain" description="Thiamine phosphate synthase/TenI" evidence="12">
    <location>
        <begin position="25"/>
        <end position="208"/>
    </location>
</feature>
<comment type="cofactor">
    <cofactor evidence="9">
        <name>Mg(2+)</name>
        <dbReference type="ChEBI" id="CHEBI:18420"/>
    </cofactor>
    <text evidence="9">Binds 1 Mg(2+) ion per subunit.</text>
</comment>
<dbReference type="GO" id="GO:0009229">
    <property type="term" value="P:thiamine diphosphate biosynthetic process"/>
    <property type="evidence" value="ECO:0007669"/>
    <property type="project" value="UniProtKB-UniRule"/>
</dbReference>
<evidence type="ECO:0000313" key="13">
    <source>
        <dbReference type="EMBL" id="TYR75134.1"/>
    </source>
</evidence>
<dbReference type="PANTHER" id="PTHR20857">
    <property type="entry name" value="THIAMINE-PHOSPHATE PYROPHOSPHORYLASE"/>
    <property type="match status" value="1"/>
</dbReference>
<evidence type="ECO:0000256" key="10">
    <source>
        <dbReference type="RuleBase" id="RU003826"/>
    </source>
</evidence>
<feature type="binding site" evidence="9">
    <location>
        <position position="128"/>
    </location>
    <ligand>
        <name>4-amino-2-methyl-5-(diphosphooxymethyl)pyrimidine</name>
        <dbReference type="ChEBI" id="CHEBI:57841"/>
    </ligand>
</feature>
<dbReference type="EC" id="2.5.1.3" evidence="9"/>